<dbReference type="SUPFAM" id="SSF56436">
    <property type="entry name" value="C-type lectin-like"/>
    <property type="match status" value="1"/>
</dbReference>
<organism evidence="1 2">
    <name type="scientific">Chelonoidis abingdonii</name>
    <name type="common">Abingdon island giant tortoise</name>
    <name type="synonym">Testudo abingdonii</name>
    <dbReference type="NCBI Taxonomy" id="106734"/>
    <lineage>
        <taxon>Eukaryota</taxon>
        <taxon>Metazoa</taxon>
        <taxon>Chordata</taxon>
        <taxon>Craniata</taxon>
        <taxon>Vertebrata</taxon>
        <taxon>Euteleostomi</taxon>
        <taxon>Archelosauria</taxon>
        <taxon>Testudinata</taxon>
        <taxon>Testudines</taxon>
        <taxon>Cryptodira</taxon>
        <taxon>Durocryptodira</taxon>
        <taxon>Testudinoidea</taxon>
        <taxon>Testudinidae</taxon>
        <taxon>Chelonoidis</taxon>
    </lineage>
</organism>
<dbReference type="AlphaFoldDB" id="A0A8C0G315"/>
<keyword evidence="2" id="KW-1185">Reference proteome</keyword>
<name>A0A8C0G315_CHEAB</name>
<dbReference type="InterPro" id="IPR016187">
    <property type="entry name" value="CTDL_fold"/>
</dbReference>
<sequence length="182" mass="21393">RGWTRTQSVPRLLHPSHREKYSKKSNQLERIRNCKINPSTSHFTLHLVLAFQHISYIILHSLTLTCLYECNSDRNPKLYFLLRMKSLCPEHWYQYGKKCYRNRDYCSSHDSRLLKIESREELVMSSSSSLTVDTKPGMNTAMGLDFTLNFHAGIDKMTLYSTNALYSWSSSKEDNALNYRRK</sequence>
<evidence type="ECO:0000313" key="2">
    <source>
        <dbReference type="Proteomes" id="UP000694404"/>
    </source>
</evidence>
<reference evidence="1" key="2">
    <citation type="submission" date="2025-09" db="UniProtKB">
        <authorList>
            <consortium name="Ensembl"/>
        </authorList>
    </citation>
    <scope>IDENTIFICATION</scope>
</reference>
<dbReference type="Proteomes" id="UP000694404">
    <property type="component" value="Unplaced"/>
</dbReference>
<dbReference type="GeneTree" id="ENSGT00960000188427"/>
<reference evidence="1" key="1">
    <citation type="submission" date="2025-08" db="UniProtKB">
        <authorList>
            <consortium name="Ensembl"/>
        </authorList>
    </citation>
    <scope>IDENTIFICATION</scope>
</reference>
<protein>
    <submittedName>
        <fullName evidence="1">Uncharacterized protein</fullName>
    </submittedName>
</protein>
<accession>A0A8C0G315</accession>
<proteinExistence type="predicted"/>
<evidence type="ECO:0000313" key="1">
    <source>
        <dbReference type="Ensembl" id="ENSCABP00000002983.1"/>
    </source>
</evidence>
<dbReference type="Ensembl" id="ENSCABT00000003227.1">
    <property type="protein sequence ID" value="ENSCABP00000002983.1"/>
    <property type="gene ID" value="ENSCABG00000002290.1"/>
</dbReference>